<dbReference type="EMBL" id="VIRS01000008">
    <property type="protein sequence ID" value="TQS44516.1"/>
    <property type="molecule type" value="Genomic_DNA"/>
</dbReference>
<sequence>MSTTEETPSPSEQPPARSDRNHWYWLLLVPIVVPLLPMLYNGSDPTLWGIPRFYWLQLLFVVLSVGVTLVVYRQTRGR</sequence>
<dbReference type="Pfam" id="PF11755">
    <property type="entry name" value="DUF3311"/>
    <property type="match status" value="1"/>
</dbReference>
<organism evidence="2 3">
    <name type="scientific">Cryptosporangium phraense</name>
    <dbReference type="NCBI Taxonomy" id="2593070"/>
    <lineage>
        <taxon>Bacteria</taxon>
        <taxon>Bacillati</taxon>
        <taxon>Actinomycetota</taxon>
        <taxon>Actinomycetes</taxon>
        <taxon>Cryptosporangiales</taxon>
        <taxon>Cryptosporangiaceae</taxon>
        <taxon>Cryptosporangium</taxon>
    </lineage>
</organism>
<proteinExistence type="predicted"/>
<evidence type="ECO:0000313" key="2">
    <source>
        <dbReference type="EMBL" id="TQS44516.1"/>
    </source>
</evidence>
<dbReference type="Proteomes" id="UP000317982">
    <property type="component" value="Unassembled WGS sequence"/>
</dbReference>
<keyword evidence="1" id="KW-1133">Transmembrane helix</keyword>
<name>A0A545AT48_9ACTN</name>
<reference evidence="2 3" key="1">
    <citation type="submission" date="2019-07" db="EMBL/GenBank/DDBJ databases">
        <title>Cryptosporangium phraense sp. nov., isolated from plant litter.</title>
        <authorList>
            <person name="Suriyachadkun C."/>
        </authorList>
    </citation>
    <scope>NUCLEOTIDE SEQUENCE [LARGE SCALE GENOMIC DNA]</scope>
    <source>
        <strain evidence="2 3">A-T 5661</strain>
    </source>
</reference>
<dbReference type="AlphaFoldDB" id="A0A545AT48"/>
<comment type="caution">
    <text evidence="2">The sequence shown here is derived from an EMBL/GenBank/DDBJ whole genome shotgun (WGS) entry which is preliminary data.</text>
</comment>
<feature type="transmembrane region" description="Helical" evidence="1">
    <location>
        <begin position="23"/>
        <end position="40"/>
    </location>
</feature>
<feature type="transmembrane region" description="Helical" evidence="1">
    <location>
        <begin position="52"/>
        <end position="72"/>
    </location>
</feature>
<dbReference type="InterPro" id="IPR021741">
    <property type="entry name" value="DUF3311"/>
</dbReference>
<protein>
    <submittedName>
        <fullName evidence="2">DUF3311 domain-containing protein</fullName>
    </submittedName>
</protein>
<accession>A0A545AT48</accession>
<evidence type="ECO:0000313" key="3">
    <source>
        <dbReference type="Proteomes" id="UP000317982"/>
    </source>
</evidence>
<keyword evidence="3" id="KW-1185">Reference proteome</keyword>
<dbReference type="InParanoid" id="A0A545AT48"/>
<keyword evidence="1" id="KW-0812">Transmembrane</keyword>
<dbReference type="RefSeq" id="WP_142705000.1">
    <property type="nucleotide sequence ID" value="NZ_VIRS01000008.1"/>
</dbReference>
<evidence type="ECO:0000256" key="1">
    <source>
        <dbReference type="SAM" id="Phobius"/>
    </source>
</evidence>
<keyword evidence="1" id="KW-0472">Membrane</keyword>
<gene>
    <name evidence="2" type="ORF">FL583_13725</name>
</gene>